<comment type="caution">
    <text evidence="2">The sequence shown here is derived from an EMBL/GenBank/DDBJ whole genome shotgun (WGS) entry which is preliminary data.</text>
</comment>
<keyword evidence="1" id="KW-1133">Transmembrane helix</keyword>
<sequence length="185" mass="20796">MRYWQHWKYKHLTFFFISIVFVAFLTRLELFHQILISLGSYGYIGAFFAGILFVSTYTVSIGALLLLILAEYLNPFEIAFIAGVGAVFGDYTIFRLVKDNLVDELGDIYKKFGGKHFSHLLHTRYFSWSLPVIGAIIIASPLPDELGVGLMGISRMKTGKFLILSFILNSIGIFIVVTASVLVNP</sequence>
<dbReference type="AlphaFoldDB" id="A0A1F5ZTB0"/>
<protein>
    <recommendedName>
        <fullName evidence="4">TVP38/TMEM64 family membrane protein</fullName>
    </recommendedName>
</protein>
<feature type="transmembrane region" description="Helical" evidence="1">
    <location>
        <begin position="41"/>
        <end position="69"/>
    </location>
</feature>
<evidence type="ECO:0000313" key="3">
    <source>
        <dbReference type="Proteomes" id="UP000176923"/>
    </source>
</evidence>
<evidence type="ECO:0008006" key="4">
    <source>
        <dbReference type="Google" id="ProtNLM"/>
    </source>
</evidence>
<reference evidence="2 3" key="1">
    <citation type="journal article" date="2016" name="Nat. Commun.">
        <title>Thousands of microbial genomes shed light on interconnected biogeochemical processes in an aquifer system.</title>
        <authorList>
            <person name="Anantharaman K."/>
            <person name="Brown C.T."/>
            <person name="Hug L.A."/>
            <person name="Sharon I."/>
            <person name="Castelle C.J."/>
            <person name="Probst A.J."/>
            <person name="Thomas B.C."/>
            <person name="Singh A."/>
            <person name="Wilkins M.J."/>
            <person name="Karaoz U."/>
            <person name="Brodie E.L."/>
            <person name="Williams K.H."/>
            <person name="Hubbard S.S."/>
            <person name="Banfield J.F."/>
        </authorList>
    </citation>
    <scope>NUCLEOTIDE SEQUENCE [LARGE SCALE GENOMIC DNA]</scope>
</reference>
<keyword evidence="1" id="KW-0472">Membrane</keyword>
<organism evidence="2 3">
    <name type="scientific">Candidatus Gottesmanbacteria bacterium RIFCSPHIGHO2_02_FULL_39_11</name>
    <dbReference type="NCBI Taxonomy" id="1798382"/>
    <lineage>
        <taxon>Bacteria</taxon>
        <taxon>Candidatus Gottesmaniibacteriota</taxon>
    </lineage>
</organism>
<evidence type="ECO:0000256" key="1">
    <source>
        <dbReference type="SAM" id="Phobius"/>
    </source>
</evidence>
<evidence type="ECO:0000313" key="2">
    <source>
        <dbReference type="EMBL" id="OGG15718.1"/>
    </source>
</evidence>
<feature type="transmembrane region" description="Helical" evidence="1">
    <location>
        <begin position="12"/>
        <end position="35"/>
    </location>
</feature>
<gene>
    <name evidence="2" type="ORF">A3D77_01685</name>
</gene>
<accession>A0A1F5ZTB0</accession>
<dbReference type="Proteomes" id="UP000176923">
    <property type="component" value="Unassembled WGS sequence"/>
</dbReference>
<proteinExistence type="predicted"/>
<name>A0A1F5ZTB0_9BACT</name>
<feature type="transmembrane region" description="Helical" evidence="1">
    <location>
        <begin position="162"/>
        <end position="183"/>
    </location>
</feature>
<dbReference type="STRING" id="1798382.A3D77_01685"/>
<feature type="transmembrane region" description="Helical" evidence="1">
    <location>
        <begin position="76"/>
        <end position="94"/>
    </location>
</feature>
<keyword evidence="1" id="KW-0812">Transmembrane</keyword>
<dbReference type="EMBL" id="MFJL01000019">
    <property type="protein sequence ID" value="OGG15718.1"/>
    <property type="molecule type" value="Genomic_DNA"/>
</dbReference>